<comment type="caution">
    <text evidence="11">The sequence shown here is derived from an EMBL/GenBank/DDBJ whole genome shotgun (WGS) entry which is preliminary data.</text>
</comment>
<dbReference type="AlphaFoldDB" id="A0A934J2D6"/>
<comment type="similarity">
    <text evidence="5">Belongs to the methyl-accepting chemotaxis (MCP) protein family.</text>
</comment>
<dbReference type="GO" id="GO:0006935">
    <property type="term" value="P:chemotaxis"/>
    <property type="evidence" value="ECO:0007669"/>
    <property type="project" value="UniProtKB-KW"/>
</dbReference>
<feature type="domain" description="Methyl-accepting transducer" evidence="9">
    <location>
        <begin position="269"/>
        <end position="498"/>
    </location>
</feature>
<evidence type="ECO:0000256" key="7">
    <source>
        <dbReference type="SAM" id="MobiDB-lite"/>
    </source>
</evidence>
<keyword evidence="2" id="KW-1003">Cell membrane</keyword>
<evidence type="ECO:0000259" key="10">
    <source>
        <dbReference type="PROSITE" id="PS50885"/>
    </source>
</evidence>
<dbReference type="Pfam" id="PF12729">
    <property type="entry name" value="4HB_MCP_1"/>
    <property type="match status" value="1"/>
</dbReference>
<feature type="domain" description="HAMP" evidence="10">
    <location>
        <begin position="212"/>
        <end position="264"/>
    </location>
</feature>
<dbReference type="Pfam" id="PF00672">
    <property type="entry name" value="HAMP"/>
    <property type="match status" value="1"/>
</dbReference>
<dbReference type="GO" id="GO:0007165">
    <property type="term" value="P:signal transduction"/>
    <property type="evidence" value="ECO:0007669"/>
    <property type="project" value="UniProtKB-KW"/>
</dbReference>
<dbReference type="FunFam" id="1.10.287.950:FF:000001">
    <property type="entry name" value="Methyl-accepting chemotaxis sensory transducer"/>
    <property type="match status" value="1"/>
</dbReference>
<dbReference type="InterPro" id="IPR051310">
    <property type="entry name" value="MCP_chemotaxis"/>
</dbReference>
<dbReference type="SMART" id="SM00304">
    <property type="entry name" value="HAMP"/>
    <property type="match status" value="1"/>
</dbReference>
<dbReference type="RefSeq" id="WP_199017830.1">
    <property type="nucleotide sequence ID" value="NZ_JAELUP010000006.1"/>
</dbReference>
<gene>
    <name evidence="11" type="ORF">JFN88_03075</name>
</gene>
<dbReference type="InterPro" id="IPR047347">
    <property type="entry name" value="YvaQ-like_sensor"/>
</dbReference>
<dbReference type="CDD" id="cd11386">
    <property type="entry name" value="MCP_signal"/>
    <property type="match status" value="1"/>
</dbReference>
<protein>
    <submittedName>
        <fullName evidence="11">MCP four helix bundle domain-containing protein</fullName>
    </submittedName>
</protein>
<evidence type="ECO:0000259" key="9">
    <source>
        <dbReference type="PROSITE" id="PS50111"/>
    </source>
</evidence>
<dbReference type="CDD" id="cd06225">
    <property type="entry name" value="HAMP"/>
    <property type="match status" value="1"/>
</dbReference>
<feature type="transmembrane region" description="Helical" evidence="8">
    <location>
        <begin position="189"/>
        <end position="210"/>
    </location>
</feature>
<evidence type="ECO:0000256" key="1">
    <source>
        <dbReference type="ARBA" id="ARBA00004236"/>
    </source>
</evidence>
<evidence type="ECO:0000256" key="2">
    <source>
        <dbReference type="ARBA" id="ARBA00022475"/>
    </source>
</evidence>
<comment type="subcellular location">
    <subcellularLocation>
        <location evidence="1">Cell membrane</location>
    </subcellularLocation>
</comment>
<organism evidence="11 12">
    <name type="scientific">Paenibacillus roseus</name>
    <dbReference type="NCBI Taxonomy" id="2798579"/>
    <lineage>
        <taxon>Bacteria</taxon>
        <taxon>Bacillati</taxon>
        <taxon>Bacillota</taxon>
        <taxon>Bacilli</taxon>
        <taxon>Bacillales</taxon>
        <taxon>Paenibacillaceae</taxon>
        <taxon>Paenibacillus</taxon>
    </lineage>
</organism>
<dbReference type="CDD" id="cd19411">
    <property type="entry name" value="MCP2201-like_sensor"/>
    <property type="match status" value="1"/>
</dbReference>
<dbReference type="PROSITE" id="PS50885">
    <property type="entry name" value="HAMP"/>
    <property type="match status" value="1"/>
</dbReference>
<feature type="region of interest" description="Disordered" evidence="7">
    <location>
        <begin position="538"/>
        <end position="573"/>
    </location>
</feature>
<keyword evidence="6" id="KW-0807">Transducer</keyword>
<dbReference type="InterPro" id="IPR004090">
    <property type="entry name" value="Chemotax_Me-accpt_rcpt"/>
</dbReference>
<sequence length="573" mass="61807">MQWIANMKLAKKLTFSFILIALMAGAVGLIGIINLKKVDEQYSDLYVNFGVSTGDLGKAGIAFHSNRSNMRSIVLSDDFSRQQSILEDIKVKDKEVADMLNKYEQSIVTEEMRNSFDELKQAIAVYNKNRDHIVDLGMAGRKEEANQEIVKASGLSDQATTLLDRMFEDKRTTGLRLSEEYSASANQTVITMIIIVIVAVAAAIGLGLFISRIVSRPVSSLVGAAHQMADGNLDVNVDVTSKDEIGVLAHAFRKMAENMNEVLGNIQAASEQVASGARQVSESGMILSQGAAEQASSVEQLTVSLDEISSQTKLNADTARQANELAENAKETALAGNRQMQEMLKAMDDINTASENISKIIKVIDEIAFQTNILALNAAVEAARAGQHGKGFAVVAEEVRNLAARSAGAAKETTDMIEGSIRKVKDGMQIAVETAGALNKIVEGVSRAANLVGNISEASNEQAAGISQINQGILQVSQVVQTNSATSEESAAASEELSGQAALLQEQVGRFRLKRSVRGSYRELDDLNPEVLRMLENMSARRSAPAEDSYEETLHRTSASAQIPVSDKEFGKY</sequence>
<evidence type="ECO:0000256" key="5">
    <source>
        <dbReference type="ARBA" id="ARBA00029447"/>
    </source>
</evidence>
<keyword evidence="4 8" id="KW-0472">Membrane</keyword>
<dbReference type="Gene3D" id="6.10.340.10">
    <property type="match status" value="1"/>
</dbReference>
<dbReference type="Proteomes" id="UP000640274">
    <property type="component" value="Unassembled WGS sequence"/>
</dbReference>
<dbReference type="PANTHER" id="PTHR43531">
    <property type="entry name" value="PROTEIN ICFG"/>
    <property type="match status" value="1"/>
</dbReference>
<dbReference type="GO" id="GO:0005886">
    <property type="term" value="C:plasma membrane"/>
    <property type="evidence" value="ECO:0007669"/>
    <property type="project" value="UniProtKB-SubCell"/>
</dbReference>
<evidence type="ECO:0000256" key="4">
    <source>
        <dbReference type="ARBA" id="ARBA00023136"/>
    </source>
</evidence>
<dbReference type="EMBL" id="JAELUP010000006">
    <property type="protein sequence ID" value="MBJ6360304.1"/>
    <property type="molecule type" value="Genomic_DNA"/>
</dbReference>
<evidence type="ECO:0000256" key="6">
    <source>
        <dbReference type="PROSITE-ProRule" id="PRU00284"/>
    </source>
</evidence>
<name>A0A934J2D6_9BACL</name>
<dbReference type="SMART" id="SM00283">
    <property type="entry name" value="MA"/>
    <property type="match status" value="1"/>
</dbReference>
<dbReference type="SUPFAM" id="SSF58104">
    <property type="entry name" value="Methyl-accepting chemotaxis protein (MCP) signaling domain"/>
    <property type="match status" value="1"/>
</dbReference>
<proteinExistence type="inferred from homology"/>
<evidence type="ECO:0000256" key="8">
    <source>
        <dbReference type="SAM" id="Phobius"/>
    </source>
</evidence>
<keyword evidence="8" id="KW-0812">Transmembrane</keyword>
<dbReference type="Gene3D" id="1.10.287.950">
    <property type="entry name" value="Methyl-accepting chemotaxis protein"/>
    <property type="match status" value="1"/>
</dbReference>
<evidence type="ECO:0000313" key="11">
    <source>
        <dbReference type="EMBL" id="MBJ6360304.1"/>
    </source>
</evidence>
<dbReference type="InterPro" id="IPR024478">
    <property type="entry name" value="HlyB_4HB_MCP"/>
</dbReference>
<keyword evidence="12" id="KW-1185">Reference proteome</keyword>
<dbReference type="InterPro" id="IPR003660">
    <property type="entry name" value="HAMP_dom"/>
</dbReference>
<dbReference type="Pfam" id="PF00015">
    <property type="entry name" value="MCPsignal"/>
    <property type="match status" value="1"/>
</dbReference>
<dbReference type="PRINTS" id="PR00260">
    <property type="entry name" value="CHEMTRNSDUCR"/>
</dbReference>
<evidence type="ECO:0000313" key="12">
    <source>
        <dbReference type="Proteomes" id="UP000640274"/>
    </source>
</evidence>
<dbReference type="PANTHER" id="PTHR43531:SF11">
    <property type="entry name" value="METHYL-ACCEPTING CHEMOTAXIS PROTEIN 3"/>
    <property type="match status" value="1"/>
</dbReference>
<keyword evidence="3" id="KW-0145">Chemotaxis</keyword>
<dbReference type="GO" id="GO:0004888">
    <property type="term" value="F:transmembrane signaling receptor activity"/>
    <property type="evidence" value="ECO:0007669"/>
    <property type="project" value="InterPro"/>
</dbReference>
<reference evidence="11" key="1">
    <citation type="submission" date="2020-12" db="EMBL/GenBank/DDBJ databases">
        <authorList>
            <person name="Huq M.A."/>
        </authorList>
    </citation>
    <scope>NUCLEOTIDE SEQUENCE</scope>
    <source>
        <strain evidence="11">MAHUQ-46</strain>
    </source>
</reference>
<evidence type="ECO:0000256" key="3">
    <source>
        <dbReference type="ARBA" id="ARBA00022500"/>
    </source>
</evidence>
<dbReference type="InterPro" id="IPR004089">
    <property type="entry name" value="MCPsignal_dom"/>
</dbReference>
<keyword evidence="8" id="KW-1133">Transmembrane helix</keyword>
<dbReference type="PROSITE" id="PS50111">
    <property type="entry name" value="CHEMOTAXIS_TRANSDUC_2"/>
    <property type="match status" value="1"/>
</dbReference>
<accession>A0A934J2D6</accession>